<name>A0A9N7V2J2_PLEPL</name>
<dbReference type="Proteomes" id="UP001153269">
    <property type="component" value="Unassembled WGS sequence"/>
</dbReference>
<feature type="compositionally biased region" description="Basic and acidic residues" evidence="1">
    <location>
        <begin position="18"/>
        <end position="34"/>
    </location>
</feature>
<feature type="region of interest" description="Disordered" evidence="1">
    <location>
        <begin position="213"/>
        <end position="246"/>
    </location>
</feature>
<feature type="compositionally biased region" description="Low complexity" evidence="1">
    <location>
        <begin position="216"/>
        <end position="228"/>
    </location>
</feature>
<comment type="caution">
    <text evidence="2">The sequence shown here is derived from an EMBL/GenBank/DDBJ whole genome shotgun (WGS) entry which is preliminary data.</text>
</comment>
<evidence type="ECO:0000313" key="2">
    <source>
        <dbReference type="EMBL" id="CAB1441850.1"/>
    </source>
</evidence>
<protein>
    <submittedName>
        <fullName evidence="2">Uncharacterized protein</fullName>
    </submittedName>
</protein>
<feature type="region of interest" description="Disordered" evidence="1">
    <location>
        <begin position="1"/>
        <end position="34"/>
    </location>
</feature>
<evidence type="ECO:0000256" key="1">
    <source>
        <dbReference type="SAM" id="MobiDB-lite"/>
    </source>
</evidence>
<sequence>MAQRWRIRSLADVEESEERSRTPEPRDPLHRSVEDLPRSFVETLNQTHQHVLGPSLTKALLPRHLSLGQLYKKSPGPNKHLRDDQEKREEPVITQFKGFSRDDEVWSRDRASLMAVPCRRDSCLGFQPYFLDSPRDPFVLFLNLEAAQRRYEAGWPENHFVFLSQAHAVWMRLGSARALPTPPRPTRLSTVRMQQQQHRALKKSTEAARPFTAITSSSSSSSSSSSPSLITGDDLPHSPGLSDRENPSALAVPILLAAAGLSPCLPEWPWRNGVP</sequence>
<proteinExistence type="predicted"/>
<accession>A0A9N7V2J2</accession>
<reference evidence="2" key="1">
    <citation type="submission" date="2020-03" db="EMBL/GenBank/DDBJ databases">
        <authorList>
            <person name="Weist P."/>
        </authorList>
    </citation>
    <scope>NUCLEOTIDE SEQUENCE</scope>
</reference>
<gene>
    <name evidence="2" type="ORF">PLEPLA_LOCUS29577</name>
</gene>
<dbReference type="EMBL" id="CADEAL010002724">
    <property type="protein sequence ID" value="CAB1441850.1"/>
    <property type="molecule type" value="Genomic_DNA"/>
</dbReference>
<organism evidence="2 3">
    <name type="scientific">Pleuronectes platessa</name>
    <name type="common">European plaice</name>
    <dbReference type="NCBI Taxonomy" id="8262"/>
    <lineage>
        <taxon>Eukaryota</taxon>
        <taxon>Metazoa</taxon>
        <taxon>Chordata</taxon>
        <taxon>Craniata</taxon>
        <taxon>Vertebrata</taxon>
        <taxon>Euteleostomi</taxon>
        <taxon>Actinopterygii</taxon>
        <taxon>Neopterygii</taxon>
        <taxon>Teleostei</taxon>
        <taxon>Neoteleostei</taxon>
        <taxon>Acanthomorphata</taxon>
        <taxon>Carangaria</taxon>
        <taxon>Pleuronectiformes</taxon>
        <taxon>Pleuronectoidei</taxon>
        <taxon>Pleuronectidae</taxon>
        <taxon>Pleuronectes</taxon>
    </lineage>
</organism>
<dbReference type="AlphaFoldDB" id="A0A9N7V2J2"/>
<keyword evidence="3" id="KW-1185">Reference proteome</keyword>
<evidence type="ECO:0000313" key="3">
    <source>
        <dbReference type="Proteomes" id="UP001153269"/>
    </source>
</evidence>